<proteinExistence type="inferred from homology"/>
<dbReference type="Gene3D" id="1.10.1740.10">
    <property type="match status" value="1"/>
</dbReference>
<evidence type="ECO:0000259" key="7">
    <source>
        <dbReference type="Pfam" id="PF04542"/>
    </source>
</evidence>
<dbReference type="EMBL" id="CP000612">
    <property type="protein sequence ID" value="ABO50796.1"/>
    <property type="molecule type" value="Genomic_DNA"/>
</dbReference>
<accession>A4J6U3</accession>
<dbReference type="OrthoDB" id="9784984at2"/>
<keyword evidence="5" id="KW-0804">Transcription</keyword>
<evidence type="ECO:0000256" key="4">
    <source>
        <dbReference type="ARBA" id="ARBA00023125"/>
    </source>
</evidence>
<dbReference type="InterPro" id="IPR014284">
    <property type="entry name" value="RNA_pol_sigma-70_dom"/>
</dbReference>
<dbReference type="SUPFAM" id="SSF88659">
    <property type="entry name" value="Sigma3 and sigma4 domains of RNA polymerase sigma factors"/>
    <property type="match status" value="1"/>
</dbReference>
<dbReference type="KEGG" id="drm:Dred_2286"/>
<evidence type="ECO:0000259" key="8">
    <source>
        <dbReference type="Pfam" id="PF08281"/>
    </source>
</evidence>
<evidence type="ECO:0000256" key="5">
    <source>
        <dbReference type="ARBA" id="ARBA00023163"/>
    </source>
</evidence>
<gene>
    <name evidence="9" type="ordered locus">Dred_2286</name>
</gene>
<dbReference type="STRING" id="349161.Dred_2286"/>
<dbReference type="GO" id="GO:0006352">
    <property type="term" value="P:DNA-templated transcription initiation"/>
    <property type="evidence" value="ECO:0007669"/>
    <property type="project" value="InterPro"/>
</dbReference>
<comment type="similarity">
    <text evidence="1">Belongs to the sigma-70 factor family. ECF subfamily.</text>
</comment>
<feature type="region of interest" description="Disordered" evidence="6">
    <location>
        <begin position="89"/>
        <end position="123"/>
    </location>
</feature>
<evidence type="ECO:0000256" key="1">
    <source>
        <dbReference type="ARBA" id="ARBA00010641"/>
    </source>
</evidence>
<name>A4J6U3_DESRM</name>
<dbReference type="InterPro" id="IPR039425">
    <property type="entry name" value="RNA_pol_sigma-70-like"/>
</dbReference>
<dbReference type="InterPro" id="IPR036388">
    <property type="entry name" value="WH-like_DNA-bd_sf"/>
</dbReference>
<keyword evidence="10" id="KW-1185">Reference proteome</keyword>
<dbReference type="InterPro" id="IPR007627">
    <property type="entry name" value="RNA_pol_sigma70_r2"/>
</dbReference>
<dbReference type="PANTHER" id="PTHR43133">
    <property type="entry name" value="RNA POLYMERASE ECF-TYPE SIGMA FACTO"/>
    <property type="match status" value="1"/>
</dbReference>
<protein>
    <submittedName>
        <fullName evidence="9">RNA polymerase, sigma-24 subunit, RpoE</fullName>
    </submittedName>
</protein>
<dbReference type="PANTHER" id="PTHR43133:SF8">
    <property type="entry name" value="RNA POLYMERASE SIGMA FACTOR HI_1459-RELATED"/>
    <property type="match status" value="1"/>
</dbReference>
<reference evidence="9 10" key="1">
    <citation type="submission" date="2007-03" db="EMBL/GenBank/DDBJ databases">
        <title>Complete sequence of Desulfotomaculum reducens MI-1.</title>
        <authorList>
            <consortium name="US DOE Joint Genome Institute"/>
            <person name="Copeland A."/>
            <person name="Lucas S."/>
            <person name="Lapidus A."/>
            <person name="Barry K."/>
            <person name="Detter J.C."/>
            <person name="Glavina del Rio T."/>
            <person name="Hammon N."/>
            <person name="Israni S."/>
            <person name="Dalin E."/>
            <person name="Tice H."/>
            <person name="Pitluck S."/>
            <person name="Sims D."/>
            <person name="Brettin T."/>
            <person name="Bruce D."/>
            <person name="Han C."/>
            <person name="Tapia R."/>
            <person name="Schmutz J."/>
            <person name="Larimer F."/>
            <person name="Land M."/>
            <person name="Hauser L."/>
            <person name="Kyrpides N."/>
            <person name="Kim E."/>
            <person name="Tebo B.M."/>
            <person name="Richardson P."/>
        </authorList>
    </citation>
    <scope>NUCLEOTIDE SEQUENCE [LARGE SCALE GENOMIC DNA]</scope>
    <source>
        <strain evidence="9 10">MI-1</strain>
    </source>
</reference>
<dbReference type="InterPro" id="IPR013324">
    <property type="entry name" value="RNA_pol_sigma_r3/r4-like"/>
</dbReference>
<dbReference type="InterPro" id="IPR013325">
    <property type="entry name" value="RNA_pol_sigma_r2"/>
</dbReference>
<dbReference type="Pfam" id="PF08281">
    <property type="entry name" value="Sigma70_r4_2"/>
    <property type="match status" value="1"/>
</dbReference>
<dbReference type="NCBIfam" id="TIGR02937">
    <property type="entry name" value="sigma70-ECF"/>
    <property type="match status" value="1"/>
</dbReference>
<dbReference type="Gene3D" id="1.10.10.10">
    <property type="entry name" value="Winged helix-like DNA-binding domain superfamily/Winged helix DNA-binding domain"/>
    <property type="match status" value="1"/>
</dbReference>
<dbReference type="Pfam" id="PF04542">
    <property type="entry name" value="Sigma70_r2"/>
    <property type="match status" value="1"/>
</dbReference>
<dbReference type="CDD" id="cd06171">
    <property type="entry name" value="Sigma70_r4"/>
    <property type="match status" value="1"/>
</dbReference>
<feature type="domain" description="RNA polymerase sigma-70 region 2" evidence="7">
    <location>
        <begin position="23"/>
        <end position="91"/>
    </location>
</feature>
<keyword evidence="2" id="KW-0805">Transcription regulation</keyword>
<dbReference type="Proteomes" id="UP000001556">
    <property type="component" value="Chromosome"/>
</dbReference>
<dbReference type="RefSeq" id="WP_011878594.1">
    <property type="nucleotide sequence ID" value="NC_009253.1"/>
</dbReference>
<feature type="compositionally biased region" description="Low complexity" evidence="6">
    <location>
        <begin position="97"/>
        <end position="107"/>
    </location>
</feature>
<evidence type="ECO:0000256" key="6">
    <source>
        <dbReference type="SAM" id="MobiDB-lite"/>
    </source>
</evidence>
<keyword evidence="4" id="KW-0238">DNA-binding</keyword>
<dbReference type="AlphaFoldDB" id="A4J6U3"/>
<evidence type="ECO:0000256" key="2">
    <source>
        <dbReference type="ARBA" id="ARBA00023015"/>
    </source>
</evidence>
<evidence type="ECO:0000313" key="10">
    <source>
        <dbReference type="Proteomes" id="UP000001556"/>
    </source>
</evidence>
<evidence type="ECO:0000313" key="9">
    <source>
        <dbReference type="EMBL" id="ABO50796.1"/>
    </source>
</evidence>
<dbReference type="InterPro" id="IPR013249">
    <property type="entry name" value="RNA_pol_sigma70_r4_t2"/>
</dbReference>
<feature type="domain" description="RNA polymerase sigma factor 70 region 4 type 2" evidence="8">
    <location>
        <begin position="130"/>
        <end position="181"/>
    </location>
</feature>
<organism evidence="9 10">
    <name type="scientific">Desulforamulus reducens (strain ATCC BAA-1160 / DSM 100696 / MI-1)</name>
    <name type="common">Desulfotomaculum reducens</name>
    <dbReference type="NCBI Taxonomy" id="349161"/>
    <lineage>
        <taxon>Bacteria</taxon>
        <taxon>Bacillati</taxon>
        <taxon>Bacillota</taxon>
        <taxon>Clostridia</taxon>
        <taxon>Eubacteriales</taxon>
        <taxon>Peptococcaceae</taxon>
        <taxon>Desulforamulus</taxon>
    </lineage>
</organism>
<evidence type="ECO:0000256" key="3">
    <source>
        <dbReference type="ARBA" id="ARBA00023082"/>
    </source>
</evidence>
<dbReference type="eggNOG" id="COG1595">
    <property type="taxonomic scope" value="Bacteria"/>
</dbReference>
<dbReference type="GO" id="GO:0016987">
    <property type="term" value="F:sigma factor activity"/>
    <property type="evidence" value="ECO:0007669"/>
    <property type="project" value="UniProtKB-KW"/>
</dbReference>
<sequence>MPLEDQLLVERSKKGDREAFEHLVRLYENKVYTIAYRLMGNHADASDLAQDAFIKIYQALPNFRGDSSFSTWIYHITVNVCRDELRKRQRRPTVSLDDNSSDSNNSNTYEIRSNDPGPEEMLDRSETQAMIQACLNTLSDDYREIIVMREIQELAYEEIAEILGCSLGTVKSRLSRARQALKEKISKQMELITPAKRLAK</sequence>
<dbReference type="SUPFAM" id="SSF88946">
    <property type="entry name" value="Sigma2 domain of RNA polymerase sigma factors"/>
    <property type="match status" value="1"/>
</dbReference>
<dbReference type="HOGENOM" id="CLU_047691_3_0_9"/>
<keyword evidence="3" id="KW-0731">Sigma factor</keyword>
<dbReference type="GO" id="GO:0003677">
    <property type="term" value="F:DNA binding"/>
    <property type="evidence" value="ECO:0007669"/>
    <property type="project" value="UniProtKB-KW"/>
</dbReference>